<evidence type="ECO:0000256" key="4">
    <source>
        <dbReference type="SAM" id="Phobius"/>
    </source>
</evidence>
<keyword evidence="3" id="KW-0175">Coiled coil</keyword>
<gene>
    <name evidence="5" type="ORF">B4U80_00777</name>
</gene>
<evidence type="ECO:0008006" key="7">
    <source>
        <dbReference type="Google" id="ProtNLM"/>
    </source>
</evidence>
<keyword evidence="6" id="KW-1185">Reference proteome</keyword>
<name>A0A443SLR8_9ACAR</name>
<dbReference type="GO" id="GO:0005886">
    <property type="term" value="C:plasma membrane"/>
    <property type="evidence" value="ECO:0007669"/>
    <property type="project" value="TreeGrafter"/>
</dbReference>
<dbReference type="Pfam" id="PF13855">
    <property type="entry name" value="LRR_8"/>
    <property type="match status" value="8"/>
</dbReference>
<accession>A0A443SLR8</accession>
<organism evidence="5 6">
    <name type="scientific">Leptotrombidium deliense</name>
    <dbReference type="NCBI Taxonomy" id="299467"/>
    <lineage>
        <taxon>Eukaryota</taxon>
        <taxon>Metazoa</taxon>
        <taxon>Ecdysozoa</taxon>
        <taxon>Arthropoda</taxon>
        <taxon>Chelicerata</taxon>
        <taxon>Arachnida</taxon>
        <taxon>Acari</taxon>
        <taxon>Acariformes</taxon>
        <taxon>Trombidiformes</taxon>
        <taxon>Prostigmata</taxon>
        <taxon>Anystina</taxon>
        <taxon>Parasitengona</taxon>
        <taxon>Trombiculoidea</taxon>
        <taxon>Trombiculidae</taxon>
        <taxon>Leptotrombidium</taxon>
    </lineage>
</organism>
<evidence type="ECO:0000313" key="6">
    <source>
        <dbReference type="Proteomes" id="UP000288716"/>
    </source>
</evidence>
<reference evidence="5 6" key="1">
    <citation type="journal article" date="2018" name="Gigascience">
        <title>Genomes of trombidid mites reveal novel predicted allergens and laterally-transferred genes associated with secondary metabolism.</title>
        <authorList>
            <person name="Dong X."/>
            <person name="Chaisiri K."/>
            <person name="Xia D."/>
            <person name="Armstrong S.D."/>
            <person name="Fang Y."/>
            <person name="Donnelly M.J."/>
            <person name="Kadowaki T."/>
            <person name="McGarry J.W."/>
            <person name="Darby A.C."/>
            <person name="Makepeace B.L."/>
        </authorList>
    </citation>
    <scope>NUCLEOTIDE SEQUENCE [LARGE SCALE GENOMIC DNA]</scope>
    <source>
        <strain evidence="5">UoL-UT</strain>
    </source>
</reference>
<dbReference type="PANTHER" id="PTHR24369:SF211">
    <property type="entry name" value="LEUCINE-RICH REPEAT-CONTAINING PROTEIN 15-LIKE"/>
    <property type="match status" value="1"/>
</dbReference>
<dbReference type="PANTHER" id="PTHR24369">
    <property type="entry name" value="ANTIGEN BSP, PUTATIVE-RELATED"/>
    <property type="match status" value="1"/>
</dbReference>
<protein>
    <recommendedName>
        <fullName evidence="7">Chaoptin-like protein</fullName>
    </recommendedName>
</protein>
<evidence type="ECO:0000256" key="2">
    <source>
        <dbReference type="ARBA" id="ARBA00022737"/>
    </source>
</evidence>
<feature type="coiled-coil region" evidence="3">
    <location>
        <begin position="1177"/>
        <end position="1204"/>
    </location>
</feature>
<dbReference type="InterPro" id="IPR003591">
    <property type="entry name" value="Leu-rich_rpt_typical-subtyp"/>
</dbReference>
<dbReference type="SMART" id="SM00369">
    <property type="entry name" value="LRR_TYP"/>
    <property type="match status" value="21"/>
</dbReference>
<dbReference type="Proteomes" id="UP000288716">
    <property type="component" value="Unassembled WGS sequence"/>
</dbReference>
<keyword evidence="4" id="KW-1133">Transmembrane helix</keyword>
<dbReference type="Gene3D" id="3.80.10.10">
    <property type="entry name" value="Ribonuclease Inhibitor"/>
    <property type="match status" value="8"/>
</dbReference>
<dbReference type="AlphaFoldDB" id="A0A443SLR8"/>
<keyword evidence="4" id="KW-0812">Transmembrane</keyword>
<keyword evidence="1" id="KW-0433">Leucine-rich repeat</keyword>
<comment type="caution">
    <text evidence="5">The sequence shown here is derived from an EMBL/GenBank/DDBJ whole genome shotgun (WGS) entry which is preliminary data.</text>
</comment>
<dbReference type="STRING" id="299467.A0A443SLR8"/>
<keyword evidence="2" id="KW-0677">Repeat</keyword>
<evidence type="ECO:0000256" key="1">
    <source>
        <dbReference type="ARBA" id="ARBA00022614"/>
    </source>
</evidence>
<keyword evidence="4" id="KW-0472">Membrane</keyword>
<dbReference type="EMBL" id="NCKV01001395">
    <property type="protein sequence ID" value="RWS28413.1"/>
    <property type="molecule type" value="Genomic_DNA"/>
</dbReference>
<dbReference type="SUPFAM" id="SSF52058">
    <property type="entry name" value="L domain-like"/>
    <property type="match status" value="4"/>
</dbReference>
<feature type="transmembrane region" description="Helical" evidence="4">
    <location>
        <begin position="1233"/>
        <end position="1258"/>
    </location>
</feature>
<proteinExistence type="predicted"/>
<sequence length="1259" mass="144379">MQRNGLRFIDEMSFYGTGMWGLEISDNFISVLNANSFYGLERTLRELNLRGNRLTAVPSACLRTLQKVRHLNLGYNLINEIKAGDFPENLRLTLRSLSMGHNSLNFIDHYAFKNLRSLEQLDLSANNIHFIHELAFIQAPITADGSSGEELLALSSLNLAENRLKKIPFEAIKNITYLKVLDLRENLISTTFDLLFKDKRLSLQELHLEGNRIEHLPESAFENFIRINETYLSYNPINRVDDGAFKHVKIHSIHLDACGLRNVSPNAWVHLENDLKMIDLSLNDLQPHTKNSAILYNDSFNNLENLRTFILNENAVNYRLSPLSLASSQYSLQELSLKSDPQSIRQSFSPIRYEMQFSSVRRLSLTKLKEAKKLTKNDLLGYGGHNLEVVDLSGSGIEEIAWDAFNAAPSIRTLNLSMNYIQKVNSDVLKPLSRTLQVLDLREAFSTRTLHCDLFNSLHSLSTLNLNDNDLHSLSWPSYCFNELRKLKLLSLDFNALRTLNSDLFKSLTSLVYLFLSYNKITTIASETFNEMENLLLLDLSYNHIRRIKSQAFSNLNSIQTIDLEGNDIDTIDYEAFVNLPRLKKLNLSFNKLKNMHFSIFDQVGTLSTFRFDVSHNELNAYTEVDRSVELMPSSTNSVEYCDFSNNNISFINSSYFDSIRSTLTQLTLSHNSLPGLTAQTVSRLKQLQRLLLDNNRIRSVSPFAFQSEPNLQIIDMSVNAIRELPSNVFEENSNLRILNLSRNELRGLSDDVFLRNVHLEILDVSHNRLTMLPYHSLKPVSGTLRVFICSNNQIDYIRGDEVKALFERLLVLDVSNNQIKQLSPNAFNEFRQLISLDLSSNPLNEIDDRTFDTLHKTLQHLNLARLKLRGVPLLNLHSLTKLNLSGNCISYIHSVSLRNASQLYELDLSNNLFTSVPNNIWHLLPRLRFLDISGNLIQSLTNDSFIGLEKLEELRIKNLSLHYLQYGALRPIYLLKVLHISLYQNIKHFSIGGLLLDNSGVRELHIDANVSRVHKNVLHFGDSKLAKKLCKIRITGKAIKSIDDELLAIIESNTLDLSIRETNVSSLLTNIFSNLGAARNLLLDLRDNSLSTISDVLYASPYFSRVNQSNRVLQRITCNNRFSFPTREKVRSLDVRSVYLSNNAWLCDCKLAWIRDWFKQIKHETVRLMFARSSFANNYNNSLESLEERQNELRSIIEDLRVTRCRKSRKSLLDVFRKELRDCRRSRNTNKAFSVVAQSISLLCLLCSSLLILSFVYL</sequence>
<dbReference type="VEuPathDB" id="VectorBase:LDEU003627"/>
<evidence type="ECO:0000313" key="5">
    <source>
        <dbReference type="EMBL" id="RWS28413.1"/>
    </source>
</evidence>
<dbReference type="InterPro" id="IPR001611">
    <property type="entry name" value="Leu-rich_rpt"/>
</dbReference>
<dbReference type="FunFam" id="3.80.10.10:FF:001164">
    <property type="entry name" value="GH01279p"/>
    <property type="match status" value="2"/>
</dbReference>
<evidence type="ECO:0000256" key="3">
    <source>
        <dbReference type="SAM" id="Coils"/>
    </source>
</evidence>
<dbReference type="PROSITE" id="PS51450">
    <property type="entry name" value="LRR"/>
    <property type="match status" value="10"/>
</dbReference>
<dbReference type="InterPro" id="IPR050541">
    <property type="entry name" value="LRR_TM_domain-containing"/>
</dbReference>
<dbReference type="SMART" id="SM00365">
    <property type="entry name" value="LRR_SD22"/>
    <property type="match status" value="9"/>
</dbReference>
<dbReference type="OrthoDB" id="10022853at2759"/>
<dbReference type="InterPro" id="IPR032675">
    <property type="entry name" value="LRR_dom_sf"/>
</dbReference>
<dbReference type="SMART" id="SM00364">
    <property type="entry name" value="LRR_BAC"/>
    <property type="match status" value="10"/>
</dbReference>